<accession>A0A0D2G4H5</accession>
<dbReference type="OrthoDB" id="445695at2759"/>
<keyword evidence="4" id="KW-1185">Reference proteome</keyword>
<dbReference type="GO" id="GO:0006508">
    <property type="term" value="P:proteolysis"/>
    <property type="evidence" value="ECO:0007669"/>
    <property type="project" value="UniProtKB-KW"/>
</dbReference>
<evidence type="ECO:0000313" key="4">
    <source>
        <dbReference type="Proteomes" id="UP000053617"/>
    </source>
</evidence>
<dbReference type="VEuPathDB" id="FungiDB:Z518_00667"/>
<sequence length="296" mass="32899">MQQIDLVYRLIDEYPDHLAYAESSRDVLDIFGSGNHRIASLLGIEGLHQIGGSASVLRLYHRLGVKYATLTHTCHNEFADSEEPTVPLHGGLSEAGVALIKEMNRIGMMVDLSHTSWQTQRDAFRVTKAPVVYSHSNAFALCAHTRNVPDDLLQTLKANGGVIMATFYPAFVDANASKITLDKVADHIEYLGNTIGYDHVGIGSDFDGMMAGPKGLEDVSKYPDLVEELLNRGFSEENVSLVMGKNVLRVMDEVKRVAKTLGDQKPLEDDVKKFFEELDFGSQRQSARRLRIQYEA</sequence>
<keyword evidence="1 2" id="KW-0224">Dipeptidase</keyword>
<protein>
    <recommendedName>
        <fullName evidence="2">Dipeptidase</fullName>
        <ecNumber evidence="2">3.4.13.19</ecNumber>
    </recommendedName>
</protein>
<dbReference type="MEROPS" id="M19.013"/>
<dbReference type="Proteomes" id="UP000053617">
    <property type="component" value="Unassembled WGS sequence"/>
</dbReference>
<evidence type="ECO:0000256" key="2">
    <source>
        <dbReference type="RuleBase" id="RU341113"/>
    </source>
</evidence>
<organism evidence="3 4">
    <name type="scientific">Rhinocladiella mackenziei CBS 650.93</name>
    <dbReference type="NCBI Taxonomy" id="1442369"/>
    <lineage>
        <taxon>Eukaryota</taxon>
        <taxon>Fungi</taxon>
        <taxon>Dikarya</taxon>
        <taxon>Ascomycota</taxon>
        <taxon>Pezizomycotina</taxon>
        <taxon>Eurotiomycetes</taxon>
        <taxon>Chaetothyriomycetidae</taxon>
        <taxon>Chaetothyriales</taxon>
        <taxon>Herpotrichiellaceae</taxon>
        <taxon>Rhinocladiella</taxon>
    </lineage>
</organism>
<dbReference type="GO" id="GO:0070573">
    <property type="term" value="F:metallodipeptidase activity"/>
    <property type="evidence" value="ECO:0007669"/>
    <property type="project" value="InterPro"/>
</dbReference>
<dbReference type="InterPro" id="IPR008257">
    <property type="entry name" value="Pept_M19"/>
</dbReference>
<reference evidence="3 4" key="1">
    <citation type="submission" date="2015-01" db="EMBL/GenBank/DDBJ databases">
        <title>The Genome Sequence of Rhinocladiella mackenzie CBS 650.93.</title>
        <authorList>
            <consortium name="The Broad Institute Genomics Platform"/>
            <person name="Cuomo C."/>
            <person name="de Hoog S."/>
            <person name="Gorbushina A."/>
            <person name="Stielow B."/>
            <person name="Teixiera M."/>
            <person name="Abouelleil A."/>
            <person name="Chapman S.B."/>
            <person name="Priest M."/>
            <person name="Young S.K."/>
            <person name="Wortman J."/>
            <person name="Nusbaum C."/>
            <person name="Birren B."/>
        </authorList>
    </citation>
    <scope>NUCLEOTIDE SEQUENCE [LARGE SCALE GENOMIC DNA]</scope>
    <source>
        <strain evidence="3 4">CBS 650.93</strain>
    </source>
</reference>
<dbReference type="HOGENOM" id="CLU_031404_3_0_1"/>
<dbReference type="GeneID" id="25288738"/>
<keyword evidence="2" id="KW-0862">Zinc</keyword>
<dbReference type="Pfam" id="PF01244">
    <property type="entry name" value="Peptidase_M19"/>
    <property type="match status" value="1"/>
</dbReference>
<dbReference type="PROSITE" id="PS51365">
    <property type="entry name" value="RENAL_DIPEPTIDASE_2"/>
    <property type="match status" value="1"/>
</dbReference>
<proteinExistence type="inferred from homology"/>
<dbReference type="EMBL" id="KN847475">
    <property type="protein sequence ID" value="KIX09587.1"/>
    <property type="molecule type" value="Genomic_DNA"/>
</dbReference>
<evidence type="ECO:0000256" key="1">
    <source>
        <dbReference type="ARBA" id="ARBA00022997"/>
    </source>
</evidence>
<comment type="cofactor">
    <cofactor evidence="2">
        <name>Zn(2+)</name>
        <dbReference type="ChEBI" id="CHEBI:29105"/>
    </cofactor>
</comment>
<keyword evidence="2" id="KW-0645">Protease</keyword>
<name>A0A0D2G4H5_9EURO</name>
<dbReference type="AlphaFoldDB" id="A0A0D2G4H5"/>
<keyword evidence="2" id="KW-0482">Metalloprotease</keyword>
<dbReference type="CDD" id="cd01301">
    <property type="entry name" value="rDP_like"/>
    <property type="match status" value="1"/>
</dbReference>
<comment type="catalytic activity">
    <reaction evidence="2">
        <text>an L-aminoacyl-L-amino acid + H2O = 2 an L-alpha-amino acid</text>
        <dbReference type="Rhea" id="RHEA:48940"/>
        <dbReference type="ChEBI" id="CHEBI:15377"/>
        <dbReference type="ChEBI" id="CHEBI:59869"/>
        <dbReference type="ChEBI" id="CHEBI:77460"/>
        <dbReference type="EC" id="3.4.13.19"/>
    </reaction>
</comment>
<dbReference type="InterPro" id="IPR032466">
    <property type="entry name" value="Metal_Hydrolase"/>
</dbReference>
<gene>
    <name evidence="3" type="ORF">Z518_00667</name>
</gene>
<dbReference type="PANTHER" id="PTHR10443">
    <property type="entry name" value="MICROSOMAL DIPEPTIDASE"/>
    <property type="match status" value="1"/>
</dbReference>
<keyword evidence="2" id="KW-0479">Metal-binding</keyword>
<comment type="similarity">
    <text evidence="2">Belongs to the metallo-dependent hydrolases superfamily. Peptidase M19 family.</text>
</comment>
<dbReference type="PANTHER" id="PTHR10443:SF12">
    <property type="entry name" value="DIPEPTIDASE"/>
    <property type="match status" value="1"/>
</dbReference>
<dbReference type="GO" id="GO:0046872">
    <property type="term" value="F:metal ion binding"/>
    <property type="evidence" value="ECO:0007669"/>
    <property type="project" value="UniProtKB-UniRule"/>
</dbReference>
<dbReference type="Gene3D" id="3.20.20.140">
    <property type="entry name" value="Metal-dependent hydrolases"/>
    <property type="match status" value="1"/>
</dbReference>
<keyword evidence="2" id="KW-0378">Hydrolase</keyword>
<dbReference type="EC" id="3.4.13.19" evidence="2"/>
<evidence type="ECO:0000313" key="3">
    <source>
        <dbReference type="EMBL" id="KIX09587.1"/>
    </source>
</evidence>
<dbReference type="SUPFAM" id="SSF51556">
    <property type="entry name" value="Metallo-dependent hydrolases"/>
    <property type="match status" value="1"/>
</dbReference>
<dbReference type="STRING" id="1442369.A0A0D2G4H5"/>
<dbReference type="RefSeq" id="XP_013276723.1">
    <property type="nucleotide sequence ID" value="XM_013421269.1"/>
</dbReference>